<feature type="transmembrane region" description="Helical" evidence="2">
    <location>
        <begin position="12"/>
        <end position="30"/>
    </location>
</feature>
<evidence type="ECO:0000256" key="1">
    <source>
        <dbReference type="SAM" id="MobiDB-lite"/>
    </source>
</evidence>
<evidence type="ECO:0000313" key="3">
    <source>
        <dbReference type="EMBL" id="VDP42136.1"/>
    </source>
</evidence>
<dbReference type="GO" id="GO:0036503">
    <property type="term" value="P:ERAD pathway"/>
    <property type="evidence" value="ECO:0007669"/>
    <property type="project" value="InterPro"/>
</dbReference>
<feature type="compositionally biased region" description="Polar residues" evidence="1">
    <location>
        <begin position="142"/>
        <end position="155"/>
    </location>
</feature>
<evidence type="ECO:0000256" key="2">
    <source>
        <dbReference type="SAM" id="Phobius"/>
    </source>
</evidence>
<name>A0A183J737_9BILA</name>
<evidence type="ECO:0000313" key="4">
    <source>
        <dbReference type="Proteomes" id="UP000270296"/>
    </source>
</evidence>
<feature type="compositionally biased region" description="Polar residues" evidence="1">
    <location>
        <begin position="85"/>
        <end position="94"/>
    </location>
</feature>
<keyword evidence="2" id="KW-1133">Transmembrane helix</keyword>
<dbReference type="EMBL" id="UZAM01016181">
    <property type="protein sequence ID" value="VDP42136.1"/>
    <property type="molecule type" value="Genomic_DNA"/>
</dbReference>
<dbReference type="PANTHER" id="PTHR14557:SF5">
    <property type="entry name" value="UBIQUITIN-LIKE DOMAIN-CONTAINING PROTEIN"/>
    <property type="match status" value="1"/>
</dbReference>
<protein>
    <submittedName>
        <fullName evidence="5">Transmembrane protein</fullName>
    </submittedName>
</protein>
<reference evidence="3 4" key="2">
    <citation type="submission" date="2018-11" db="EMBL/GenBank/DDBJ databases">
        <authorList>
            <consortium name="Pathogen Informatics"/>
        </authorList>
    </citation>
    <scope>NUCLEOTIDE SEQUENCE [LARGE SCALE GENOMIC DNA]</scope>
</reference>
<dbReference type="InterPro" id="IPR040352">
    <property type="entry name" value="TMUB1/2"/>
</dbReference>
<evidence type="ECO:0000313" key="5">
    <source>
        <dbReference type="WBParaSite" id="SBAD_0001207501-mRNA-1"/>
    </source>
</evidence>
<organism evidence="5">
    <name type="scientific">Soboliphyme baturini</name>
    <dbReference type="NCBI Taxonomy" id="241478"/>
    <lineage>
        <taxon>Eukaryota</taxon>
        <taxon>Metazoa</taxon>
        <taxon>Ecdysozoa</taxon>
        <taxon>Nematoda</taxon>
        <taxon>Enoplea</taxon>
        <taxon>Dorylaimia</taxon>
        <taxon>Dioctophymatida</taxon>
        <taxon>Dioctophymatoidea</taxon>
        <taxon>Soboliphymatidae</taxon>
        <taxon>Soboliphyme</taxon>
    </lineage>
</organism>
<sequence>MYLIEGVGDEVAYALLVLIVTVVMTIAWWSTAVRSSLSTSVWLIQLQNWPSRRLLHVYSVQTSPAATSETRTAAVSVENGPTIGSIASSETSPNPALPSPVDDSQERDSDTVTADALLLNESNANGSEGVPGLDGAERRTVPNDSPTVTQTNHSETVVKPANDSDATLTIQLRFLDESQRLVIATQSESVGDFRR</sequence>
<keyword evidence="2" id="KW-0812">Transmembrane</keyword>
<keyword evidence="4" id="KW-1185">Reference proteome</keyword>
<accession>A0A183J737</accession>
<dbReference type="Proteomes" id="UP000270296">
    <property type="component" value="Unassembled WGS sequence"/>
</dbReference>
<gene>
    <name evidence="3" type="ORF">SBAD_LOCUS11686</name>
</gene>
<dbReference type="WBParaSite" id="SBAD_0001207501-mRNA-1">
    <property type="protein sequence ID" value="SBAD_0001207501-mRNA-1"/>
    <property type="gene ID" value="SBAD_0001207501"/>
</dbReference>
<reference evidence="5" key="1">
    <citation type="submission" date="2016-06" db="UniProtKB">
        <authorList>
            <consortium name="WormBaseParasite"/>
        </authorList>
    </citation>
    <scope>IDENTIFICATION</scope>
</reference>
<feature type="region of interest" description="Disordered" evidence="1">
    <location>
        <begin position="81"/>
        <end position="164"/>
    </location>
</feature>
<proteinExistence type="predicted"/>
<dbReference type="AlphaFoldDB" id="A0A183J737"/>
<keyword evidence="2" id="KW-0472">Membrane</keyword>
<dbReference type="PANTHER" id="PTHR14557">
    <property type="entry name" value="PROTEIN C7ORF21"/>
    <property type="match status" value="1"/>
</dbReference>